<gene>
    <name evidence="2" type="primary">ydgC</name>
    <name evidence="2" type="ORF">CLRAG_30750</name>
</gene>
<feature type="transmembrane region" description="Helical" evidence="1">
    <location>
        <begin position="60"/>
        <end position="82"/>
    </location>
</feature>
<comment type="caution">
    <text evidence="2">The sequence shown here is derived from an EMBL/GenBank/DDBJ whole genome shotgun (WGS) entry which is preliminary data.</text>
</comment>
<feature type="transmembrane region" description="Helical" evidence="1">
    <location>
        <begin position="5"/>
        <end position="22"/>
    </location>
</feature>
<feature type="transmembrane region" description="Helical" evidence="1">
    <location>
        <begin position="88"/>
        <end position="109"/>
    </location>
</feature>
<feature type="transmembrane region" description="Helical" evidence="1">
    <location>
        <begin position="28"/>
        <end position="48"/>
    </location>
</feature>
<protein>
    <submittedName>
        <fullName evidence="2">Inner membrane protein YdgC</fullName>
    </submittedName>
</protein>
<dbReference type="Proteomes" id="UP000093954">
    <property type="component" value="Unassembled WGS sequence"/>
</dbReference>
<keyword evidence="3" id="KW-1185">Reference proteome</keyword>
<sequence>MNVGLIIKPLVGALVVIVIQVLSKSKNYYIAALVPLFPLFGIMAYYIVGLERGTSVLENTIIFGMFSLIPYFVFLITLYFSIKHYKLGYSLIIGSIAWVVIAVILVVLWNRFKIGQ</sequence>
<dbReference type="EMBL" id="LROS01000044">
    <property type="protein sequence ID" value="OBR91133.1"/>
    <property type="molecule type" value="Genomic_DNA"/>
</dbReference>
<evidence type="ECO:0000256" key="1">
    <source>
        <dbReference type="SAM" id="Phobius"/>
    </source>
</evidence>
<keyword evidence="1" id="KW-1133">Transmembrane helix</keyword>
<keyword evidence="1" id="KW-0472">Membrane</keyword>
<name>A0A1A6AM82_9CLOT</name>
<dbReference type="Pfam" id="PF06942">
    <property type="entry name" value="GlpM"/>
    <property type="match status" value="1"/>
</dbReference>
<accession>A0A1A6AM82</accession>
<organism evidence="2 3">
    <name type="scientific">Clostridium ragsdalei P11</name>
    <dbReference type="NCBI Taxonomy" id="1353534"/>
    <lineage>
        <taxon>Bacteria</taxon>
        <taxon>Bacillati</taxon>
        <taxon>Bacillota</taxon>
        <taxon>Clostridia</taxon>
        <taxon>Eubacteriales</taxon>
        <taxon>Clostridiaceae</taxon>
        <taxon>Clostridium</taxon>
    </lineage>
</organism>
<evidence type="ECO:0000313" key="3">
    <source>
        <dbReference type="Proteomes" id="UP000093954"/>
    </source>
</evidence>
<proteinExistence type="predicted"/>
<dbReference type="RefSeq" id="WP_065079193.1">
    <property type="nucleotide sequence ID" value="NZ_LROS01000044.1"/>
</dbReference>
<dbReference type="InterPro" id="IPR009707">
    <property type="entry name" value="GlpM/YdgC"/>
</dbReference>
<dbReference type="AlphaFoldDB" id="A0A1A6AM82"/>
<dbReference type="PATRIC" id="fig|1353534.3.peg.3120"/>
<keyword evidence="1" id="KW-0812">Transmembrane</keyword>
<evidence type="ECO:0000313" key="2">
    <source>
        <dbReference type="EMBL" id="OBR91133.1"/>
    </source>
</evidence>
<reference evidence="2 3" key="1">
    <citation type="journal article" date="2012" name="Front. Microbiol.">
        <title>Draft Genome Sequence of the Virulent Strain 01-B526 of the Fish Pathogen Aeromonas salmonicida.</title>
        <authorList>
            <person name="Charette S.J."/>
            <person name="Brochu F."/>
            <person name="Boyle B."/>
            <person name="Filion G."/>
            <person name="Tanaka K.H."/>
            <person name="Derome N."/>
        </authorList>
    </citation>
    <scope>NUCLEOTIDE SEQUENCE [LARGE SCALE GENOMIC DNA]</scope>
    <source>
        <strain evidence="2 3">P11</strain>
    </source>
</reference>